<dbReference type="GO" id="GO:0015074">
    <property type="term" value="P:DNA integration"/>
    <property type="evidence" value="ECO:0007669"/>
    <property type="project" value="InterPro"/>
</dbReference>
<gene>
    <name evidence="1" type="ORF">FH608_038705</name>
</gene>
<dbReference type="InterPro" id="IPR011010">
    <property type="entry name" value="DNA_brk_join_enz"/>
</dbReference>
<dbReference type="GO" id="GO:0003677">
    <property type="term" value="F:DNA binding"/>
    <property type="evidence" value="ECO:0007669"/>
    <property type="project" value="InterPro"/>
</dbReference>
<organism evidence="1 2">
    <name type="scientific">Nonomuraea phyllanthi</name>
    <dbReference type="NCBI Taxonomy" id="2219224"/>
    <lineage>
        <taxon>Bacteria</taxon>
        <taxon>Bacillati</taxon>
        <taxon>Actinomycetota</taxon>
        <taxon>Actinomycetes</taxon>
        <taxon>Streptosporangiales</taxon>
        <taxon>Streptosporangiaceae</taxon>
        <taxon>Nonomuraea</taxon>
    </lineage>
</organism>
<reference evidence="1 2" key="1">
    <citation type="submission" date="2019-10" db="EMBL/GenBank/DDBJ databases">
        <title>Nonomuraea sp. nov., isolated from Phyllanthus amarus.</title>
        <authorList>
            <person name="Klykleung N."/>
            <person name="Tanasupawat S."/>
        </authorList>
    </citation>
    <scope>NUCLEOTIDE SEQUENCE [LARGE SCALE GENOMIC DNA]</scope>
    <source>
        <strain evidence="1 2">PA1-10</strain>
    </source>
</reference>
<dbReference type="AlphaFoldDB" id="A0A5C4VML4"/>
<sequence length="154" mass="16941">MLRTHRQQQIQERLTMGEVRTDSGFVFTQPEGSRLHPQHVSDQFLWLAYLAGLPPIRLHDLRHGAASLMLVAGVEMKVVQETLGHTSSAFTTDTYTSVYPQAATAAAEKTAALVFGKEDQARSRRGGAAALPQESEAVNGSWHVQGWCGRAQDR</sequence>
<dbReference type="OrthoDB" id="9805859at2"/>
<accession>A0A5C4VML4</accession>
<dbReference type="EMBL" id="VDLX02000019">
    <property type="protein sequence ID" value="KAB8189533.1"/>
    <property type="molecule type" value="Genomic_DNA"/>
</dbReference>
<name>A0A5C4VML4_9ACTN</name>
<dbReference type="InterPro" id="IPR013762">
    <property type="entry name" value="Integrase-like_cat_sf"/>
</dbReference>
<dbReference type="RefSeq" id="WP_139635378.1">
    <property type="nucleotide sequence ID" value="NZ_VDLX02000019.1"/>
</dbReference>
<protein>
    <submittedName>
        <fullName evidence="1">Tyrosine-type recombinase/integrase</fullName>
    </submittedName>
</protein>
<dbReference type="InterPro" id="IPR002104">
    <property type="entry name" value="Integrase_catalytic"/>
</dbReference>
<evidence type="ECO:0000313" key="1">
    <source>
        <dbReference type="EMBL" id="KAB8189533.1"/>
    </source>
</evidence>
<dbReference type="SUPFAM" id="SSF56349">
    <property type="entry name" value="DNA breaking-rejoining enzymes"/>
    <property type="match status" value="1"/>
</dbReference>
<dbReference type="GO" id="GO:0006310">
    <property type="term" value="P:DNA recombination"/>
    <property type="evidence" value="ECO:0007669"/>
    <property type="project" value="InterPro"/>
</dbReference>
<dbReference type="Proteomes" id="UP000312512">
    <property type="component" value="Unassembled WGS sequence"/>
</dbReference>
<dbReference type="Pfam" id="PF00589">
    <property type="entry name" value="Phage_integrase"/>
    <property type="match status" value="1"/>
</dbReference>
<dbReference type="Gene3D" id="1.10.443.10">
    <property type="entry name" value="Intergrase catalytic core"/>
    <property type="match status" value="1"/>
</dbReference>
<evidence type="ECO:0000313" key="2">
    <source>
        <dbReference type="Proteomes" id="UP000312512"/>
    </source>
</evidence>
<keyword evidence="2" id="KW-1185">Reference proteome</keyword>
<proteinExistence type="predicted"/>
<dbReference type="PROSITE" id="PS51898">
    <property type="entry name" value="TYR_RECOMBINASE"/>
    <property type="match status" value="1"/>
</dbReference>
<comment type="caution">
    <text evidence="1">The sequence shown here is derived from an EMBL/GenBank/DDBJ whole genome shotgun (WGS) entry which is preliminary data.</text>
</comment>